<dbReference type="InterPro" id="IPR002656">
    <property type="entry name" value="Acyl_transf_3_dom"/>
</dbReference>
<keyword evidence="1" id="KW-0472">Membrane</keyword>
<feature type="transmembrane region" description="Helical" evidence="1">
    <location>
        <begin position="198"/>
        <end position="221"/>
    </location>
</feature>
<feature type="transmembrane region" description="Helical" evidence="1">
    <location>
        <begin position="228"/>
        <end position="248"/>
    </location>
</feature>
<dbReference type="PANTHER" id="PTHR23028">
    <property type="entry name" value="ACETYLTRANSFERASE"/>
    <property type="match status" value="1"/>
</dbReference>
<organism evidence="3 4">
    <name type="scientific">Brevundimonas vitisensis</name>
    <dbReference type="NCBI Taxonomy" id="2800818"/>
    <lineage>
        <taxon>Bacteria</taxon>
        <taxon>Pseudomonadati</taxon>
        <taxon>Pseudomonadota</taxon>
        <taxon>Alphaproteobacteria</taxon>
        <taxon>Caulobacterales</taxon>
        <taxon>Caulobacteraceae</taxon>
        <taxon>Brevundimonas</taxon>
    </lineage>
</organism>
<keyword evidence="1" id="KW-0812">Transmembrane</keyword>
<dbReference type="EMBL" id="CP067977">
    <property type="protein sequence ID" value="QQQ18221.1"/>
    <property type="molecule type" value="Genomic_DNA"/>
</dbReference>
<feature type="transmembrane region" description="Helical" evidence="1">
    <location>
        <begin position="172"/>
        <end position="192"/>
    </location>
</feature>
<reference evidence="3 4" key="1">
    <citation type="submission" date="2021-01" db="EMBL/GenBank/DDBJ databases">
        <title>Brevundimonas vitis sp. nov., an bacterium isolated from grape (Vitis vinifera).</title>
        <authorList>
            <person name="Jiang L."/>
            <person name="Lee J."/>
        </authorList>
    </citation>
    <scope>NUCLEOTIDE SEQUENCE [LARGE SCALE GENOMIC DNA]</scope>
    <source>
        <strain evidence="3 4">GRTSA-9</strain>
    </source>
</reference>
<name>A0ABX7BKY7_9CAUL</name>
<dbReference type="RefSeq" id="WP_201102593.1">
    <property type="nucleotide sequence ID" value="NZ_CP067977.1"/>
</dbReference>
<sequence length="371" mass="40967">MTAAALVQPRTEIRSLQVLRLLAAVMVVIGHVIDILQRGHVQGLAPIVDPTRMPWHSGVDIFFVVSGFVMYFLMAGRFAEPGVTRQFLWRRLVRIAPLYWIFTILALATMVAIPGQVNKTALAWDHILASFAFVPWQGPEGLAPILSVGWTLNFEMLFYGVFALALMFPRRVGLTIMALIFAALILNSRYGFQDFTPLTVWGFPIILEFAFGIGLAALYIGGVRLPSWARLALLVVGVSLLIIAGRLSLEGFQVRWYAWGIPGALIVAAFVLGRDLADSPATRILVIGGNASYALYLSHLFTLRGVGMAWERTGWSSPHLYALIAVAASIAVGVVVHLYLERPILNGLRTLPERWANQKARQVVVADDRQH</sequence>
<dbReference type="GO" id="GO:0016746">
    <property type="term" value="F:acyltransferase activity"/>
    <property type="evidence" value="ECO:0007669"/>
    <property type="project" value="UniProtKB-KW"/>
</dbReference>
<dbReference type="Pfam" id="PF01757">
    <property type="entry name" value="Acyl_transf_3"/>
    <property type="match status" value="1"/>
</dbReference>
<keyword evidence="3" id="KW-0012">Acyltransferase</keyword>
<evidence type="ECO:0000259" key="2">
    <source>
        <dbReference type="Pfam" id="PF01757"/>
    </source>
</evidence>
<keyword evidence="1" id="KW-1133">Transmembrane helix</keyword>
<protein>
    <submittedName>
        <fullName evidence="3">Acyltransferase</fullName>
    </submittedName>
</protein>
<feature type="transmembrane region" description="Helical" evidence="1">
    <location>
        <begin position="284"/>
        <end position="301"/>
    </location>
</feature>
<evidence type="ECO:0000313" key="3">
    <source>
        <dbReference type="EMBL" id="QQQ18221.1"/>
    </source>
</evidence>
<evidence type="ECO:0000256" key="1">
    <source>
        <dbReference type="SAM" id="Phobius"/>
    </source>
</evidence>
<proteinExistence type="predicted"/>
<feature type="transmembrane region" description="Helical" evidence="1">
    <location>
        <begin position="55"/>
        <end position="74"/>
    </location>
</feature>
<dbReference type="Proteomes" id="UP000595448">
    <property type="component" value="Chromosome"/>
</dbReference>
<feature type="transmembrane region" description="Helical" evidence="1">
    <location>
        <begin position="95"/>
        <end position="113"/>
    </location>
</feature>
<evidence type="ECO:0000313" key="4">
    <source>
        <dbReference type="Proteomes" id="UP000595448"/>
    </source>
</evidence>
<dbReference type="PANTHER" id="PTHR23028:SF131">
    <property type="entry name" value="BLR2367 PROTEIN"/>
    <property type="match status" value="1"/>
</dbReference>
<feature type="transmembrane region" description="Helical" evidence="1">
    <location>
        <begin position="18"/>
        <end position="35"/>
    </location>
</feature>
<feature type="transmembrane region" description="Helical" evidence="1">
    <location>
        <begin position="321"/>
        <end position="340"/>
    </location>
</feature>
<dbReference type="InterPro" id="IPR050879">
    <property type="entry name" value="Acyltransferase_3"/>
</dbReference>
<keyword evidence="4" id="KW-1185">Reference proteome</keyword>
<feature type="transmembrane region" description="Helical" evidence="1">
    <location>
        <begin position="142"/>
        <end position="165"/>
    </location>
</feature>
<feature type="domain" description="Acyltransferase 3" evidence="2">
    <location>
        <begin position="14"/>
        <end position="336"/>
    </location>
</feature>
<gene>
    <name evidence="3" type="ORF">JIP62_13065</name>
</gene>
<accession>A0ABX7BKY7</accession>
<keyword evidence="3" id="KW-0808">Transferase</keyword>
<feature type="transmembrane region" description="Helical" evidence="1">
    <location>
        <begin position="254"/>
        <end position="272"/>
    </location>
</feature>